<dbReference type="Proteomes" id="UP000276133">
    <property type="component" value="Unassembled WGS sequence"/>
</dbReference>
<dbReference type="EMBL" id="REGN01008442">
    <property type="protein sequence ID" value="RNA03575.1"/>
    <property type="molecule type" value="Genomic_DNA"/>
</dbReference>
<keyword evidence="2" id="KW-1185">Reference proteome</keyword>
<gene>
    <name evidence="1" type="ORF">BpHYR1_036571</name>
</gene>
<evidence type="ECO:0000313" key="1">
    <source>
        <dbReference type="EMBL" id="RNA03575.1"/>
    </source>
</evidence>
<sequence length="65" mass="7726">MARSYKQIFSALIRTICLCDTRTQTYDEFKRFLGTSVCQSSQLCRYYTKKTNINLNSVFWQNPSR</sequence>
<evidence type="ECO:0000313" key="2">
    <source>
        <dbReference type="Proteomes" id="UP000276133"/>
    </source>
</evidence>
<reference evidence="1 2" key="1">
    <citation type="journal article" date="2018" name="Sci. Rep.">
        <title>Genomic signatures of local adaptation to the degree of environmental predictability in rotifers.</title>
        <authorList>
            <person name="Franch-Gras L."/>
            <person name="Hahn C."/>
            <person name="Garcia-Roger E.M."/>
            <person name="Carmona M.J."/>
            <person name="Serra M."/>
            <person name="Gomez A."/>
        </authorList>
    </citation>
    <scope>NUCLEOTIDE SEQUENCE [LARGE SCALE GENOMIC DNA]</scope>
    <source>
        <strain evidence="1">HYR1</strain>
    </source>
</reference>
<protein>
    <submittedName>
        <fullName evidence="1">Uncharacterized protein</fullName>
    </submittedName>
</protein>
<accession>A0A3M7PXR5</accession>
<organism evidence="1 2">
    <name type="scientific">Brachionus plicatilis</name>
    <name type="common">Marine rotifer</name>
    <name type="synonym">Brachionus muelleri</name>
    <dbReference type="NCBI Taxonomy" id="10195"/>
    <lineage>
        <taxon>Eukaryota</taxon>
        <taxon>Metazoa</taxon>
        <taxon>Spiralia</taxon>
        <taxon>Gnathifera</taxon>
        <taxon>Rotifera</taxon>
        <taxon>Eurotatoria</taxon>
        <taxon>Monogononta</taxon>
        <taxon>Pseudotrocha</taxon>
        <taxon>Ploima</taxon>
        <taxon>Brachionidae</taxon>
        <taxon>Brachionus</taxon>
    </lineage>
</organism>
<name>A0A3M7PXR5_BRAPC</name>
<proteinExistence type="predicted"/>
<dbReference type="AlphaFoldDB" id="A0A3M7PXR5"/>
<comment type="caution">
    <text evidence="1">The sequence shown here is derived from an EMBL/GenBank/DDBJ whole genome shotgun (WGS) entry which is preliminary data.</text>
</comment>